<evidence type="ECO:0000313" key="3">
    <source>
        <dbReference type="Proteomes" id="UP000319731"/>
    </source>
</evidence>
<protein>
    <recommendedName>
        <fullName evidence="1">Zinc finger CHCC-type domain-containing protein</fullName>
    </recommendedName>
</protein>
<organism evidence="2 3">
    <name type="scientific">Synchytrium microbalum</name>
    <dbReference type="NCBI Taxonomy" id="1806994"/>
    <lineage>
        <taxon>Eukaryota</taxon>
        <taxon>Fungi</taxon>
        <taxon>Fungi incertae sedis</taxon>
        <taxon>Chytridiomycota</taxon>
        <taxon>Chytridiomycota incertae sedis</taxon>
        <taxon>Chytridiomycetes</taxon>
        <taxon>Synchytriales</taxon>
        <taxon>Synchytriaceae</taxon>
        <taxon>Synchytrium</taxon>
    </lineage>
</organism>
<dbReference type="AlphaFoldDB" id="A0A507C1V4"/>
<dbReference type="EMBL" id="QEAO01000021">
    <property type="protein sequence ID" value="TPX33348.1"/>
    <property type="molecule type" value="Genomic_DNA"/>
</dbReference>
<dbReference type="OrthoDB" id="307899at2759"/>
<dbReference type="STRING" id="1806994.A0A507C1V4"/>
<dbReference type="InterPro" id="IPR019401">
    <property type="entry name" value="Znf_CHCC"/>
</dbReference>
<evidence type="ECO:0000259" key="1">
    <source>
        <dbReference type="Pfam" id="PF10276"/>
    </source>
</evidence>
<accession>A0A507C1V4</accession>
<gene>
    <name evidence="2" type="ORF">SmJEL517_g03781</name>
</gene>
<name>A0A507C1V4_9FUNG</name>
<dbReference type="GeneID" id="42005006"/>
<dbReference type="GO" id="GO:0006120">
    <property type="term" value="P:mitochondrial electron transport, NADH to ubiquinone"/>
    <property type="evidence" value="ECO:0007669"/>
    <property type="project" value="TreeGrafter"/>
</dbReference>
<sequence length="127" mass="14036">MYRLRLLGSSLSRRSKQYAARTYTSAPAKDLIQAPGREAVWSEHQAKRADAMVGPRFEQTRMEAQPNPPAAIEMIHKVPITVVETRRVCCDGGGGALGHPKVYINLDQGIPIACGYCGLKYQMSTHH</sequence>
<dbReference type="RefSeq" id="XP_031024360.1">
    <property type="nucleotide sequence ID" value="XM_031169709.1"/>
</dbReference>
<dbReference type="GO" id="GO:0005739">
    <property type="term" value="C:mitochondrion"/>
    <property type="evidence" value="ECO:0007669"/>
    <property type="project" value="GOC"/>
</dbReference>
<evidence type="ECO:0000313" key="2">
    <source>
        <dbReference type="EMBL" id="TPX33348.1"/>
    </source>
</evidence>
<dbReference type="Proteomes" id="UP000319731">
    <property type="component" value="Unassembled WGS sequence"/>
</dbReference>
<proteinExistence type="predicted"/>
<dbReference type="PANTHER" id="PTHR13156">
    <property type="entry name" value="NADH-UBIQUINONE OXIDOREDUCTASE 13 KD-A SUBUNIT"/>
    <property type="match status" value="1"/>
</dbReference>
<keyword evidence="3" id="KW-1185">Reference proteome</keyword>
<dbReference type="PANTHER" id="PTHR13156:SF0">
    <property type="entry name" value="NADH DEHYDROGENASE [UBIQUINONE] IRON-SULFUR PROTEIN 6, MITOCHONDRIAL"/>
    <property type="match status" value="1"/>
</dbReference>
<reference evidence="2 3" key="1">
    <citation type="journal article" date="2019" name="Sci. Rep.">
        <title>Comparative genomics of chytrid fungi reveal insights into the obligate biotrophic and pathogenic lifestyle of Synchytrium endobioticum.</title>
        <authorList>
            <person name="van de Vossenberg B.T.L.H."/>
            <person name="Warris S."/>
            <person name="Nguyen H.D.T."/>
            <person name="van Gent-Pelzer M.P.E."/>
            <person name="Joly D.L."/>
            <person name="van de Geest H.C."/>
            <person name="Bonants P.J.M."/>
            <person name="Smith D.S."/>
            <person name="Levesque C.A."/>
            <person name="van der Lee T.A.J."/>
        </authorList>
    </citation>
    <scope>NUCLEOTIDE SEQUENCE [LARGE SCALE GENOMIC DNA]</scope>
    <source>
        <strain evidence="2 3">JEL517</strain>
    </source>
</reference>
<dbReference type="Pfam" id="PF10276">
    <property type="entry name" value="zf-CHCC"/>
    <property type="match status" value="1"/>
</dbReference>
<dbReference type="Gene3D" id="2.60.260.40">
    <property type="entry name" value="q5lls5 like domains"/>
    <property type="match status" value="1"/>
</dbReference>
<comment type="caution">
    <text evidence="2">The sequence shown here is derived from an EMBL/GenBank/DDBJ whole genome shotgun (WGS) entry which is preliminary data.</text>
</comment>
<feature type="domain" description="Zinc finger CHCC-type" evidence="1">
    <location>
        <begin position="86"/>
        <end position="121"/>
    </location>
</feature>